<evidence type="ECO:0000313" key="4">
    <source>
        <dbReference type="Proteomes" id="UP000319210"/>
    </source>
</evidence>
<organism evidence="3 4">
    <name type="scientific">Streptomyces cacaoi</name>
    <dbReference type="NCBI Taxonomy" id="1898"/>
    <lineage>
        <taxon>Bacteria</taxon>
        <taxon>Bacillati</taxon>
        <taxon>Actinomycetota</taxon>
        <taxon>Actinomycetes</taxon>
        <taxon>Kitasatosporales</taxon>
        <taxon>Streptomycetaceae</taxon>
        <taxon>Streptomyces</taxon>
    </lineage>
</organism>
<keyword evidence="4" id="KW-1185">Reference proteome</keyword>
<feature type="compositionally biased region" description="Basic and acidic residues" evidence="1">
    <location>
        <begin position="22"/>
        <end position="40"/>
    </location>
</feature>
<dbReference type="PROSITE" id="PS51257">
    <property type="entry name" value="PROKAR_LIPOPROTEIN"/>
    <property type="match status" value="1"/>
</dbReference>
<name>A0A4Y3R9V3_STRCI</name>
<feature type="region of interest" description="Disordered" evidence="1">
    <location>
        <begin position="19"/>
        <end position="56"/>
    </location>
</feature>
<evidence type="ECO:0000256" key="2">
    <source>
        <dbReference type="SAM" id="SignalP"/>
    </source>
</evidence>
<keyword evidence="2" id="KW-0732">Signal</keyword>
<accession>A0A4Y3R9V3</accession>
<proteinExistence type="predicted"/>
<evidence type="ECO:0008006" key="5">
    <source>
        <dbReference type="Google" id="ProtNLM"/>
    </source>
</evidence>
<gene>
    <name evidence="3" type="ORF">SCA03_67400</name>
</gene>
<feature type="signal peptide" evidence="2">
    <location>
        <begin position="1"/>
        <end position="21"/>
    </location>
</feature>
<evidence type="ECO:0000256" key="1">
    <source>
        <dbReference type="SAM" id="MobiDB-lite"/>
    </source>
</evidence>
<dbReference type="Proteomes" id="UP000319210">
    <property type="component" value="Unassembled WGS sequence"/>
</dbReference>
<evidence type="ECO:0000313" key="3">
    <source>
        <dbReference type="EMBL" id="GEB54189.1"/>
    </source>
</evidence>
<protein>
    <recommendedName>
        <fullName evidence="5">Lipoprotein</fullName>
    </recommendedName>
</protein>
<dbReference type="AlphaFoldDB" id="A0A4Y3R9V3"/>
<dbReference type="OrthoDB" id="629332at2"/>
<sequence>MWRRQLLLASGAALLTAACGAGEERPDRDGDEDGHGDGRSGRVPAPDGALGANVNEDPGGLRLAQLRALSAGWLRGFVPVPEADRGPVEQQPSVAALLRAHRHGYGTVLSLKFPYRDQALPRPGTARMAAELARVEKIAHAVLGSVDILVIGNEPFLESRTDERDGPAVNLFYEHVARHLIAYRARRFPERSGKSAGGGADRRTGEGGGARLYLGALNHLDRPGRRTGATRRWLEFARREPEIEGVDIHPHVASLSAAQQYLDYVVPRLRDDQRFLATEFSLVLNWRRHLRDRIPGGFARRYGADPDTRVWQVLKEAVERPFPQEKWDAFLAMSPWFHENRHYLRDQVGRFRATGKLAVATYGVVQAEAMVRDIGPDKQPWLLNSLYANRTVRTPDGGLPGRNRAWCEDFRALQRPRDRRPGG</sequence>
<dbReference type="EMBL" id="BJMM01000088">
    <property type="protein sequence ID" value="GEB54189.1"/>
    <property type="molecule type" value="Genomic_DNA"/>
</dbReference>
<dbReference type="RefSeq" id="WP_141275844.1">
    <property type="nucleotide sequence ID" value="NZ_BJMM01000088.1"/>
</dbReference>
<reference evidence="3 4" key="1">
    <citation type="submission" date="2019-06" db="EMBL/GenBank/DDBJ databases">
        <title>Whole genome shotgun sequence of Streptomyces cacaoi subsp. cacaoi NBRC 12748.</title>
        <authorList>
            <person name="Hosoyama A."/>
            <person name="Uohara A."/>
            <person name="Ohji S."/>
            <person name="Ichikawa N."/>
        </authorList>
    </citation>
    <scope>NUCLEOTIDE SEQUENCE [LARGE SCALE GENOMIC DNA]</scope>
    <source>
        <strain evidence="3 4">NBRC 12748</strain>
    </source>
</reference>
<feature type="chain" id="PRO_5039694294" description="Lipoprotein" evidence="2">
    <location>
        <begin position="22"/>
        <end position="423"/>
    </location>
</feature>
<comment type="caution">
    <text evidence="3">The sequence shown here is derived from an EMBL/GenBank/DDBJ whole genome shotgun (WGS) entry which is preliminary data.</text>
</comment>